<gene>
    <name evidence="1" type="ORF">LCGC14_2692900</name>
</gene>
<protein>
    <submittedName>
        <fullName evidence="1">Uncharacterized protein</fullName>
    </submittedName>
</protein>
<organism evidence="1">
    <name type="scientific">marine sediment metagenome</name>
    <dbReference type="NCBI Taxonomy" id="412755"/>
    <lineage>
        <taxon>unclassified sequences</taxon>
        <taxon>metagenomes</taxon>
        <taxon>ecological metagenomes</taxon>
    </lineage>
</organism>
<sequence length="57" mass="6126">MGNPGPRPEHSGNATICLQCAEKDRTIERQATKIKRLQAGYHATGLEGAPCPGCVYE</sequence>
<dbReference type="AlphaFoldDB" id="A0A0F9BSN5"/>
<comment type="caution">
    <text evidence="1">The sequence shown here is derived from an EMBL/GenBank/DDBJ whole genome shotgun (WGS) entry which is preliminary data.</text>
</comment>
<proteinExistence type="predicted"/>
<dbReference type="EMBL" id="LAZR01047774">
    <property type="protein sequence ID" value="KKK93439.1"/>
    <property type="molecule type" value="Genomic_DNA"/>
</dbReference>
<name>A0A0F9BSN5_9ZZZZ</name>
<feature type="non-terminal residue" evidence="1">
    <location>
        <position position="57"/>
    </location>
</feature>
<reference evidence="1" key="1">
    <citation type="journal article" date="2015" name="Nature">
        <title>Complex archaea that bridge the gap between prokaryotes and eukaryotes.</title>
        <authorList>
            <person name="Spang A."/>
            <person name="Saw J.H."/>
            <person name="Jorgensen S.L."/>
            <person name="Zaremba-Niedzwiedzka K."/>
            <person name="Martijn J."/>
            <person name="Lind A.E."/>
            <person name="van Eijk R."/>
            <person name="Schleper C."/>
            <person name="Guy L."/>
            <person name="Ettema T.J."/>
        </authorList>
    </citation>
    <scope>NUCLEOTIDE SEQUENCE</scope>
</reference>
<evidence type="ECO:0000313" key="1">
    <source>
        <dbReference type="EMBL" id="KKK93439.1"/>
    </source>
</evidence>
<accession>A0A0F9BSN5</accession>